<accession>A0A5N6UDD2</accession>
<protein>
    <recommendedName>
        <fullName evidence="1">F-box domain-containing protein</fullName>
    </recommendedName>
</protein>
<evidence type="ECO:0000313" key="3">
    <source>
        <dbReference type="Proteomes" id="UP000326950"/>
    </source>
</evidence>
<sequence>MATKNAEATALSTFELLELILLQLDTQTLLMAQRTCQTWYRIIQESVPIQKALFFAPTDSSSTNTKVQNPLLAKMFPSFFKSNPTLLASVDMLQRPEKLEAYIRPEASWRRMLVQQPPIFRIGILISCFAMTESYTFHEISTRANGLRMEEYFEAFLFHRDMVRLDNPVAIWWRNTKSPGWLGIEEMTGRTLETDIVIYILGGSTCTDYDDDWVTEDDILAHRIRGVYQKLNIQPCIPADEAILNEWEYSQPYY</sequence>
<dbReference type="OrthoDB" id="3800738at2759"/>
<dbReference type="AlphaFoldDB" id="A0A5N6UDD2"/>
<dbReference type="SUPFAM" id="SSF81383">
    <property type="entry name" value="F-box domain"/>
    <property type="match status" value="1"/>
</dbReference>
<gene>
    <name evidence="2" type="ORF">BDV40DRAFT_74605</name>
</gene>
<proteinExistence type="predicted"/>
<dbReference type="InterPro" id="IPR036047">
    <property type="entry name" value="F-box-like_dom_sf"/>
</dbReference>
<dbReference type="EMBL" id="ML738754">
    <property type="protein sequence ID" value="KAE8156605.1"/>
    <property type="molecule type" value="Genomic_DNA"/>
</dbReference>
<evidence type="ECO:0000259" key="1">
    <source>
        <dbReference type="Pfam" id="PF00646"/>
    </source>
</evidence>
<keyword evidence="3" id="KW-1185">Reference proteome</keyword>
<organism evidence="2 3">
    <name type="scientific">Aspergillus tamarii</name>
    <dbReference type="NCBI Taxonomy" id="41984"/>
    <lineage>
        <taxon>Eukaryota</taxon>
        <taxon>Fungi</taxon>
        <taxon>Dikarya</taxon>
        <taxon>Ascomycota</taxon>
        <taxon>Pezizomycotina</taxon>
        <taxon>Eurotiomycetes</taxon>
        <taxon>Eurotiomycetidae</taxon>
        <taxon>Eurotiales</taxon>
        <taxon>Aspergillaceae</taxon>
        <taxon>Aspergillus</taxon>
        <taxon>Aspergillus subgen. Circumdati</taxon>
    </lineage>
</organism>
<dbReference type="Proteomes" id="UP000326950">
    <property type="component" value="Unassembled WGS sequence"/>
</dbReference>
<feature type="domain" description="F-box" evidence="1">
    <location>
        <begin position="15"/>
        <end position="45"/>
    </location>
</feature>
<reference evidence="2 3" key="1">
    <citation type="submission" date="2019-04" db="EMBL/GenBank/DDBJ databases">
        <title>Friends and foes A comparative genomics study of 23 Aspergillus species from section Flavi.</title>
        <authorList>
            <consortium name="DOE Joint Genome Institute"/>
            <person name="Kjaerbolling I."/>
            <person name="Vesth T."/>
            <person name="Frisvad J.C."/>
            <person name="Nybo J.L."/>
            <person name="Theobald S."/>
            <person name="Kildgaard S."/>
            <person name="Isbrandt T."/>
            <person name="Kuo A."/>
            <person name="Sato A."/>
            <person name="Lyhne E.K."/>
            <person name="Kogle M.E."/>
            <person name="Wiebenga A."/>
            <person name="Kun R.S."/>
            <person name="Lubbers R.J."/>
            <person name="Makela M.R."/>
            <person name="Barry K."/>
            <person name="Chovatia M."/>
            <person name="Clum A."/>
            <person name="Daum C."/>
            <person name="Haridas S."/>
            <person name="He G."/>
            <person name="LaButti K."/>
            <person name="Lipzen A."/>
            <person name="Mondo S."/>
            <person name="Riley R."/>
            <person name="Salamov A."/>
            <person name="Simmons B.A."/>
            <person name="Magnuson J.K."/>
            <person name="Henrissat B."/>
            <person name="Mortensen U.H."/>
            <person name="Larsen T.O."/>
            <person name="Devries R.P."/>
            <person name="Grigoriev I.V."/>
            <person name="Machida M."/>
            <person name="Baker S.E."/>
            <person name="Andersen M.R."/>
        </authorList>
    </citation>
    <scope>NUCLEOTIDE SEQUENCE [LARGE SCALE GENOMIC DNA]</scope>
    <source>
        <strain evidence="2 3">CBS 117626</strain>
    </source>
</reference>
<evidence type="ECO:0000313" key="2">
    <source>
        <dbReference type="EMBL" id="KAE8156605.1"/>
    </source>
</evidence>
<name>A0A5N6UDD2_ASPTM</name>
<dbReference type="InterPro" id="IPR001810">
    <property type="entry name" value="F-box_dom"/>
</dbReference>
<dbReference type="Pfam" id="PF00646">
    <property type="entry name" value="F-box"/>
    <property type="match status" value="1"/>
</dbReference>